<name>A0ACB6REX2_9PLEO</name>
<reference evidence="1" key="1">
    <citation type="journal article" date="2020" name="Stud. Mycol.">
        <title>101 Dothideomycetes genomes: a test case for predicting lifestyles and emergence of pathogens.</title>
        <authorList>
            <person name="Haridas S."/>
            <person name="Albert R."/>
            <person name="Binder M."/>
            <person name="Bloem J."/>
            <person name="Labutti K."/>
            <person name="Salamov A."/>
            <person name="Andreopoulos B."/>
            <person name="Baker S."/>
            <person name="Barry K."/>
            <person name="Bills G."/>
            <person name="Bluhm B."/>
            <person name="Cannon C."/>
            <person name="Castanera R."/>
            <person name="Culley D."/>
            <person name="Daum C."/>
            <person name="Ezra D."/>
            <person name="Gonzalez J."/>
            <person name="Henrissat B."/>
            <person name="Kuo A."/>
            <person name="Liang C."/>
            <person name="Lipzen A."/>
            <person name="Lutzoni F."/>
            <person name="Magnuson J."/>
            <person name="Mondo S."/>
            <person name="Nolan M."/>
            <person name="Ohm R."/>
            <person name="Pangilinan J."/>
            <person name="Park H.-J."/>
            <person name="Ramirez L."/>
            <person name="Alfaro M."/>
            <person name="Sun H."/>
            <person name="Tritt A."/>
            <person name="Yoshinaga Y."/>
            <person name="Zwiers L.-H."/>
            <person name="Turgeon B."/>
            <person name="Goodwin S."/>
            <person name="Spatafora J."/>
            <person name="Crous P."/>
            <person name="Grigoriev I."/>
        </authorList>
    </citation>
    <scope>NUCLEOTIDE SEQUENCE</scope>
    <source>
        <strain evidence="1">ATCC 200398</strain>
    </source>
</reference>
<keyword evidence="2" id="KW-1185">Reference proteome</keyword>
<sequence length="489" mass="56199">MFEAAMTTFASISILGLVGFTYTRYYKYLVLEKMENAFRPGDPVLELAAHGKEVPKSQMGAIPGVGDDYDRWIPRVEQEKIDAIVKGEDRGRYHLLIGEKGTGKSSMLIDAMSKIEGEGVAMLESHADPEIFRIRLGRCLDFEFHEDNIGALFSIRGPRDASALLDIERAFNKLEKVALNRRKRVGRPLILIINQAHLIRDDEDGRDLIELIQQRAEQWAASNLATVIINSDKYWVYERLKQHATRMEVTQVKDLEKGHAMQALRNYRMKYWNEQTSEATLEEVYDKIGGRLTFLNRVAKSNNMISMCDHICEMEKTWFLNNCGILGAEMDDDVMDQQKYASTAMVLANALYKKSLQMDQNYHPERGHILPEFPLHEARYIMTRADFIRQHHDLSIFAIDSHAMVRADSVPMQRAFNEICAKPGFEKFLEDTLERIGDIESLGRTKELTFKDLWEGGKYRITTRDRKGNVEKEVEMVTVEGKKDEGDED</sequence>
<feature type="non-terminal residue" evidence="1">
    <location>
        <position position="489"/>
    </location>
</feature>
<protein>
    <submittedName>
        <fullName evidence="1">Uncharacterized protein</fullName>
    </submittedName>
</protein>
<evidence type="ECO:0000313" key="1">
    <source>
        <dbReference type="EMBL" id="KAF2476870.1"/>
    </source>
</evidence>
<evidence type="ECO:0000313" key="2">
    <source>
        <dbReference type="Proteomes" id="UP000799755"/>
    </source>
</evidence>
<dbReference type="EMBL" id="MU003493">
    <property type="protein sequence ID" value="KAF2476870.1"/>
    <property type="molecule type" value="Genomic_DNA"/>
</dbReference>
<dbReference type="Proteomes" id="UP000799755">
    <property type="component" value="Unassembled WGS sequence"/>
</dbReference>
<proteinExistence type="predicted"/>
<organism evidence="1 2">
    <name type="scientific">Lindgomyces ingoldianus</name>
    <dbReference type="NCBI Taxonomy" id="673940"/>
    <lineage>
        <taxon>Eukaryota</taxon>
        <taxon>Fungi</taxon>
        <taxon>Dikarya</taxon>
        <taxon>Ascomycota</taxon>
        <taxon>Pezizomycotina</taxon>
        <taxon>Dothideomycetes</taxon>
        <taxon>Pleosporomycetidae</taxon>
        <taxon>Pleosporales</taxon>
        <taxon>Lindgomycetaceae</taxon>
        <taxon>Lindgomyces</taxon>
    </lineage>
</organism>
<comment type="caution">
    <text evidence="1">The sequence shown here is derived from an EMBL/GenBank/DDBJ whole genome shotgun (WGS) entry which is preliminary data.</text>
</comment>
<accession>A0ACB6REX2</accession>
<gene>
    <name evidence="1" type="ORF">BDR25DRAFT_251277</name>
</gene>